<dbReference type="EMBL" id="PCRP01000069">
    <property type="protein sequence ID" value="PIP23244.1"/>
    <property type="molecule type" value="Genomic_DNA"/>
</dbReference>
<evidence type="ECO:0000313" key="1">
    <source>
        <dbReference type="EMBL" id="PIP23244.1"/>
    </source>
</evidence>
<sequence length="79" mass="8926">MGSPPEADSPWARIPVTRLESIGFDSPRLITKFFFGVPVSRLIQAKIVRGQGEGRGFKSHLPLQVATIYRPCNWLMDWV</sequence>
<reference evidence="1 2" key="1">
    <citation type="submission" date="2017-09" db="EMBL/GenBank/DDBJ databases">
        <title>Depth-based differentiation of microbial function through sediment-hosted aquifers and enrichment of novel symbionts in the deep terrestrial subsurface.</title>
        <authorList>
            <person name="Probst A.J."/>
            <person name="Ladd B."/>
            <person name="Jarett J.K."/>
            <person name="Geller-Mcgrath D.E."/>
            <person name="Sieber C.M."/>
            <person name="Emerson J.B."/>
            <person name="Anantharaman K."/>
            <person name="Thomas B.C."/>
            <person name="Malmstrom R."/>
            <person name="Stieglmeier M."/>
            <person name="Klingl A."/>
            <person name="Woyke T."/>
            <person name="Ryan C.M."/>
            <person name="Banfield J.F."/>
        </authorList>
    </citation>
    <scope>NUCLEOTIDE SEQUENCE [LARGE SCALE GENOMIC DNA]</scope>
    <source>
        <strain evidence="1">CG23_combo_of_CG06-09_8_20_14_all_38_19</strain>
    </source>
</reference>
<proteinExistence type="predicted"/>
<evidence type="ECO:0000313" key="2">
    <source>
        <dbReference type="Proteomes" id="UP000230273"/>
    </source>
</evidence>
<comment type="caution">
    <text evidence="1">The sequence shown here is derived from an EMBL/GenBank/DDBJ whole genome shotgun (WGS) entry which is preliminary data.</text>
</comment>
<name>A0A2G9YVG8_9BACT</name>
<gene>
    <name evidence="1" type="ORF">COX36_04295</name>
</gene>
<dbReference type="AlphaFoldDB" id="A0A2G9YVG8"/>
<dbReference type="Proteomes" id="UP000230273">
    <property type="component" value="Unassembled WGS sequence"/>
</dbReference>
<protein>
    <submittedName>
        <fullName evidence="1">Uncharacterized protein</fullName>
    </submittedName>
</protein>
<accession>A0A2G9YVG8</accession>
<organism evidence="1 2">
    <name type="scientific">Candidatus Nealsonbacteria bacterium CG23_combo_of_CG06-09_8_20_14_all_38_19</name>
    <dbReference type="NCBI Taxonomy" id="1974721"/>
    <lineage>
        <taxon>Bacteria</taxon>
        <taxon>Candidatus Nealsoniibacteriota</taxon>
    </lineage>
</organism>